<dbReference type="EMBL" id="JADHEC010000026">
    <property type="protein sequence ID" value="MBF2709254.1"/>
    <property type="molecule type" value="Genomic_DNA"/>
</dbReference>
<gene>
    <name evidence="1" type="ORF">IR213_11710</name>
</gene>
<dbReference type="RefSeq" id="WP_194312495.1">
    <property type="nucleotide sequence ID" value="NZ_JADHEC010000026.1"/>
</dbReference>
<evidence type="ECO:0000313" key="1">
    <source>
        <dbReference type="EMBL" id="MBF2709254.1"/>
    </source>
</evidence>
<proteinExistence type="predicted"/>
<accession>A0A930UD81</accession>
<organism evidence="1 2">
    <name type="scientific">Flavobacterium soyangense</name>
    <dbReference type="NCBI Taxonomy" id="2023265"/>
    <lineage>
        <taxon>Bacteria</taxon>
        <taxon>Pseudomonadati</taxon>
        <taxon>Bacteroidota</taxon>
        <taxon>Flavobacteriia</taxon>
        <taxon>Flavobacteriales</taxon>
        <taxon>Flavobacteriaceae</taxon>
        <taxon>Flavobacterium</taxon>
    </lineage>
</organism>
<comment type="caution">
    <text evidence="1">The sequence shown here is derived from an EMBL/GenBank/DDBJ whole genome shotgun (WGS) entry which is preliminary data.</text>
</comment>
<keyword evidence="2" id="KW-1185">Reference proteome</keyword>
<evidence type="ECO:0000313" key="2">
    <source>
        <dbReference type="Proteomes" id="UP000646211"/>
    </source>
</evidence>
<dbReference type="AlphaFoldDB" id="A0A930UD81"/>
<dbReference type="Proteomes" id="UP000646211">
    <property type="component" value="Unassembled WGS sequence"/>
</dbReference>
<name>A0A930UD81_9FLAO</name>
<protein>
    <submittedName>
        <fullName evidence="1">Uncharacterized protein</fullName>
    </submittedName>
</protein>
<sequence length="59" mass="6785">MTSIKKPNLSQIVNKKQLGILLEVSYPTALKYYQTILDSLELKRKYLTVNDLITYGILP</sequence>
<reference evidence="1" key="1">
    <citation type="submission" date="2020-11" db="EMBL/GenBank/DDBJ databases">
        <title>Genome of Flavobacterium soyangense.</title>
        <authorList>
            <person name="Liu Q."/>
            <person name="Xin Y.-H."/>
        </authorList>
    </citation>
    <scope>NUCLEOTIDE SEQUENCE</scope>
    <source>
        <strain evidence="1">CGMCC 1.13493</strain>
    </source>
</reference>